<dbReference type="EMBL" id="KE647312">
    <property type="protein sequence ID" value="EQB60267.1"/>
    <property type="molecule type" value="Genomic_DNA"/>
</dbReference>
<reference evidence="1 2" key="1">
    <citation type="journal article" date="2013" name="BMC Genomics">
        <title>Genome sequencing and comparative genomics of honey bee microsporidia, Nosema apis reveal novel insights into host-parasite interactions.</title>
        <authorList>
            <person name="Chen Yp."/>
            <person name="Pettis J.S."/>
            <person name="Zhao Y."/>
            <person name="Liu X."/>
            <person name="Tallon L.J."/>
            <person name="Sadzewicz L.D."/>
            <person name="Li R."/>
            <person name="Zheng H."/>
            <person name="Huang S."/>
            <person name="Zhang X."/>
            <person name="Hamilton M.C."/>
            <person name="Pernal S.F."/>
            <person name="Melathopoulos A.P."/>
            <person name="Yan X."/>
            <person name="Evans J.D."/>
        </authorList>
    </citation>
    <scope>NUCLEOTIDE SEQUENCE [LARGE SCALE GENOMIC DNA]</scope>
    <source>
        <strain evidence="1 2">BRL 01</strain>
    </source>
</reference>
<gene>
    <name evidence="1" type="ORF">NAPIS_ORF02160</name>
</gene>
<dbReference type="AlphaFoldDB" id="T0KY23"/>
<sequence>MNFEELCDIPIKKGETFGPFSHKIATNEDSKRCRACKRFREYAADIGFNVYD</sequence>
<dbReference type="VEuPathDB" id="MicrosporidiaDB:NAPIS_ORF02160"/>
<keyword evidence="1" id="KW-0687">Ribonucleoprotein</keyword>
<dbReference type="OrthoDB" id="10252683at2759"/>
<dbReference type="Proteomes" id="UP000053780">
    <property type="component" value="Unassembled WGS sequence"/>
</dbReference>
<organism evidence="1 2">
    <name type="scientific">Vairimorpha apis BRL 01</name>
    <dbReference type="NCBI Taxonomy" id="1037528"/>
    <lineage>
        <taxon>Eukaryota</taxon>
        <taxon>Fungi</taxon>
        <taxon>Fungi incertae sedis</taxon>
        <taxon>Microsporidia</taxon>
        <taxon>Nosematidae</taxon>
        <taxon>Vairimorpha</taxon>
    </lineage>
</organism>
<dbReference type="HOGENOM" id="CLU_3087821_0_0_1"/>
<evidence type="ECO:0000313" key="1">
    <source>
        <dbReference type="EMBL" id="EQB60267.1"/>
    </source>
</evidence>
<name>T0KY23_9MICR</name>
<protein>
    <submittedName>
        <fullName evidence="1">40s ribosomal protein s14p s29e</fullName>
    </submittedName>
</protein>
<accession>T0KY23</accession>
<dbReference type="GO" id="GO:0005840">
    <property type="term" value="C:ribosome"/>
    <property type="evidence" value="ECO:0007669"/>
    <property type="project" value="UniProtKB-KW"/>
</dbReference>
<keyword evidence="1" id="KW-0689">Ribosomal protein</keyword>
<evidence type="ECO:0000313" key="2">
    <source>
        <dbReference type="Proteomes" id="UP000053780"/>
    </source>
</evidence>
<proteinExistence type="predicted"/>
<keyword evidence="2" id="KW-1185">Reference proteome</keyword>